<dbReference type="InterPro" id="IPR000352">
    <property type="entry name" value="Pep_chain_release_fac_I"/>
</dbReference>
<dbReference type="PANTHER" id="PTHR43116:SF3">
    <property type="entry name" value="CLASS I PEPTIDE CHAIN RELEASE FACTOR"/>
    <property type="match status" value="1"/>
</dbReference>
<reference evidence="5" key="1">
    <citation type="submission" date="2024-04" db="EMBL/GenBank/DDBJ databases">
        <authorList>
            <person name="Shaw F."/>
            <person name="Minotto A."/>
        </authorList>
    </citation>
    <scope>NUCLEOTIDE SEQUENCE [LARGE SCALE GENOMIC DNA]</scope>
</reference>
<accession>A0ABP1D076</accession>
<comment type="similarity">
    <text evidence="1">Belongs to the prokaryotic/mitochondrial release factor family.</text>
</comment>
<dbReference type="PROSITE" id="PS00745">
    <property type="entry name" value="RF_PROK_I"/>
    <property type="match status" value="1"/>
</dbReference>
<dbReference type="InterPro" id="IPR005139">
    <property type="entry name" value="PCRF"/>
</dbReference>
<dbReference type="SMART" id="SM00937">
    <property type="entry name" value="PCRF"/>
    <property type="match status" value="1"/>
</dbReference>
<dbReference type="InterPro" id="IPR004374">
    <property type="entry name" value="PrfB"/>
</dbReference>
<dbReference type="SUPFAM" id="SSF75620">
    <property type="entry name" value="Release factor"/>
    <property type="match status" value="1"/>
</dbReference>
<sequence length="454" mass="51011">MLLRRVWQYASVPSLRPARYRQLSSVTLPSRVPRRGRFKPHIDKLRRQFSVAIVPRAALSVQPAPSANAAFRDRTASVSKALKALDSYAEWKAMHAEVTMLEKTLEDEQVWNDSAAAMKVNARLGRLRKQLSTYQDLTSSFKHLSELASVPEFDLDPQMEHELILEFEDLQARINKYLVSLWLSRPTDSNSAYIDIRAGSGGTEACDWASMLARMYTRWAQSRNFNVQVVDESPGDVAGIKATTLLIEGQFAYGYAQYESGVHRLVRISPFDNAGARHTSFASVRVSPHFDDNAEDIGVEVKPSDLKITTMRSQGAGGQHVNKTESAVRIVHIPSGITVLVRFNVGILYSAFLTTYQCQQERSQHRNKLLALSLLKSKLYDIEHKKKAQSKADAHNTLAENSWGSQVRSYVLQPYQLVKDTRTGFEVSRGAQKVLDGDLDGFMEANLCKFRAKS</sequence>
<dbReference type="Pfam" id="PF03462">
    <property type="entry name" value="PCRF"/>
    <property type="match status" value="1"/>
</dbReference>
<dbReference type="Proteomes" id="UP001497453">
    <property type="component" value="Chromosome 2"/>
</dbReference>
<evidence type="ECO:0000256" key="1">
    <source>
        <dbReference type="ARBA" id="ARBA00010835"/>
    </source>
</evidence>
<dbReference type="Gene3D" id="3.30.160.20">
    <property type="match status" value="1"/>
</dbReference>
<gene>
    <name evidence="4" type="ORF">GFSPODELE1_LOCUS3522</name>
</gene>
<name>A0ABP1D076_9APHY</name>
<dbReference type="Gene3D" id="1.20.58.410">
    <property type="entry name" value="Release factor"/>
    <property type="match status" value="1"/>
</dbReference>
<dbReference type="InterPro" id="IPR045853">
    <property type="entry name" value="Pep_chain_release_fac_I_sf"/>
</dbReference>
<dbReference type="Gene3D" id="3.30.70.1660">
    <property type="match status" value="1"/>
</dbReference>
<keyword evidence="5" id="KW-1185">Reference proteome</keyword>
<evidence type="ECO:0000256" key="2">
    <source>
        <dbReference type="ARBA" id="ARBA00022917"/>
    </source>
</evidence>
<feature type="domain" description="Prokaryotic-type class I peptide chain release factors" evidence="3">
    <location>
        <begin position="312"/>
        <end position="328"/>
    </location>
</feature>
<proteinExistence type="inferred from homology"/>
<dbReference type="HAMAP" id="MF_00094">
    <property type="entry name" value="Rel_fac_2"/>
    <property type="match status" value="1"/>
</dbReference>
<dbReference type="EMBL" id="OZ037945">
    <property type="protein sequence ID" value="CAL1701310.1"/>
    <property type="molecule type" value="Genomic_DNA"/>
</dbReference>
<evidence type="ECO:0000259" key="3">
    <source>
        <dbReference type="PROSITE" id="PS00745"/>
    </source>
</evidence>
<evidence type="ECO:0000313" key="4">
    <source>
        <dbReference type="EMBL" id="CAL1701310.1"/>
    </source>
</evidence>
<organism evidence="4 5">
    <name type="scientific">Somion occarium</name>
    <dbReference type="NCBI Taxonomy" id="3059160"/>
    <lineage>
        <taxon>Eukaryota</taxon>
        <taxon>Fungi</taxon>
        <taxon>Dikarya</taxon>
        <taxon>Basidiomycota</taxon>
        <taxon>Agaricomycotina</taxon>
        <taxon>Agaricomycetes</taxon>
        <taxon>Polyporales</taxon>
        <taxon>Cerrenaceae</taxon>
        <taxon>Somion</taxon>
    </lineage>
</organism>
<protein>
    <recommendedName>
        <fullName evidence="3">Prokaryotic-type class I peptide chain release factors domain-containing protein</fullName>
    </recommendedName>
</protein>
<dbReference type="NCBIfam" id="TIGR00020">
    <property type="entry name" value="prfB"/>
    <property type="match status" value="1"/>
</dbReference>
<dbReference type="PANTHER" id="PTHR43116">
    <property type="entry name" value="PEPTIDE CHAIN RELEASE FACTOR 2"/>
    <property type="match status" value="1"/>
</dbReference>
<evidence type="ECO:0000313" key="5">
    <source>
        <dbReference type="Proteomes" id="UP001497453"/>
    </source>
</evidence>
<keyword evidence="2" id="KW-0648">Protein biosynthesis</keyword>
<dbReference type="Pfam" id="PF00472">
    <property type="entry name" value="RF-1"/>
    <property type="match status" value="1"/>
</dbReference>